<dbReference type="OrthoDB" id="8950604at2759"/>
<keyword evidence="4" id="KW-1185">Reference proteome</keyword>
<evidence type="ECO:0000256" key="2">
    <source>
        <dbReference type="SAM" id="Phobius"/>
    </source>
</evidence>
<reference evidence="3 4" key="1">
    <citation type="submission" date="2019-09" db="EMBL/GenBank/DDBJ databases">
        <title>Bird 10,000 Genomes (B10K) Project - Family phase.</title>
        <authorList>
            <person name="Zhang G."/>
        </authorList>
    </citation>
    <scope>NUCLEOTIDE SEQUENCE [LARGE SCALE GENOMIC DNA]</scope>
    <source>
        <strain evidence="3">B10K-MSB-01</strain>
    </source>
</reference>
<evidence type="ECO:0000313" key="3">
    <source>
        <dbReference type="EMBL" id="NXA44863.1"/>
    </source>
</evidence>
<dbReference type="InterPro" id="IPR016186">
    <property type="entry name" value="C-type_lectin-like/link_sf"/>
</dbReference>
<sequence>MEQSVVYADLRFAKVPAGCSSPCQASETALCEDEAESPYENVQPGKAPAGQDGQGAQPAPEPWYQRRSVPAGLLAACLLLLATLLTLGLCYWQVSRRLQDTSRAHAAERGRLSQQASVREQSLEQTRLELEQARVELQRAWLEGNSSRRELGHRDAELERVSGVLGTVQKELRDAQGKLSASESTVSSLRACVQTECCPSGWVLYRGKCLFISTESKTWRESKSDCERQSALLLVQEPWESWELP</sequence>
<dbReference type="SUPFAM" id="SSF56436">
    <property type="entry name" value="C-type lectin-like"/>
    <property type="match status" value="1"/>
</dbReference>
<accession>A0A7K7VTU7</accession>
<dbReference type="InterPro" id="IPR039689">
    <property type="entry name" value="CD72"/>
</dbReference>
<gene>
    <name evidence="3" type="primary">Cd72_1</name>
    <name evidence="3" type="ORF">NOTJUL_R08448</name>
</gene>
<dbReference type="Proteomes" id="UP000531559">
    <property type="component" value="Unassembled WGS sequence"/>
</dbReference>
<feature type="transmembrane region" description="Helical" evidence="2">
    <location>
        <begin position="71"/>
        <end position="94"/>
    </location>
</feature>
<dbReference type="EMBL" id="VZSV01000003">
    <property type="protein sequence ID" value="NXA44863.1"/>
    <property type="molecule type" value="Genomic_DNA"/>
</dbReference>
<keyword evidence="2" id="KW-1133">Transmembrane helix</keyword>
<keyword evidence="2" id="KW-0472">Membrane</keyword>
<dbReference type="GO" id="GO:0004888">
    <property type="term" value="F:transmembrane signaling receptor activity"/>
    <property type="evidence" value="ECO:0007669"/>
    <property type="project" value="InterPro"/>
</dbReference>
<name>A0A7K7VTU7_9AVES</name>
<proteinExistence type="predicted"/>
<dbReference type="PANTHER" id="PTHR15028">
    <property type="entry name" value="CD72-RELATED"/>
    <property type="match status" value="1"/>
</dbReference>
<feature type="non-terminal residue" evidence="3">
    <location>
        <position position="245"/>
    </location>
</feature>
<feature type="non-terminal residue" evidence="3">
    <location>
        <position position="1"/>
    </location>
</feature>
<organism evidence="3 4">
    <name type="scientific">Nothocercus julius</name>
    <dbReference type="NCBI Taxonomy" id="2585813"/>
    <lineage>
        <taxon>Eukaryota</taxon>
        <taxon>Metazoa</taxon>
        <taxon>Chordata</taxon>
        <taxon>Craniata</taxon>
        <taxon>Vertebrata</taxon>
        <taxon>Euteleostomi</taxon>
        <taxon>Archelosauria</taxon>
        <taxon>Archosauria</taxon>
        <taxon>Dinosauria</taxon>
        <taxon>Saurischia</taxon>
        <taxon>Theropoda</taxon>
        <taxon>Coelurosauria</taxon>
        <taxon>Aves</taxon>
        <taxon>Palaeognathae</taxon>
        <taxon>Tinamiformes</taxon>
        <taxon>Tinamidae</taxon>
        <taxon>Nothocercus</taxon>
    </lineage>
</organism>
<evidence type="ECO:0000313" key="4">
    <source>
        <dbReference type="Proteomes" id="UP000531559"/>
    </source>
</evidence>
<protein>
    <submittedName>
        <fullName evidence="3">CD72 protein</fullName>
    </submittedName>
</protein>
<feature type="region of interest" description="Disordered" evidence="1">
    <location>
        <begin position="34"/>
        <end position="63"/>
    </location>
</feature>
<dbReference type="Gene3D" id="3.10.100.10">
    <property type="entry name" value="Mannose-Binding Protein A, subunit A"/>
    <property type="match status" value="1"/>
</dbReference>
<evidence type="ECO:0000256" key="1">
    <source>
        <dbReference type="SAM" id="MobiDB-lite"/>
    </source>
</evidence>
<dbReference type="InterPro" id="IPR016187">
    <property type="entry name" value="CTDL_fold"/>
</dbReference>
<keyword evidence="2" id="KW-0812">Transmembrane</keyword>
<comment type="caution">
    <text evidence="3">The sequence shown here is derived from an EMBL/GenBank/DDBJ whole genome shotgun (WGS) entry which is preliminary data.</text>
</comment>
<dbReference type="PANTHER" id="PTHR15028:SF6">
    <property type="entry name" value="B-CELL DIFFERENTIATION ANTIGEN CD72"/>
    <property type="match status" value="1"/>
</dbReference>
<dbReference type="AlphaFoldDB" id="A0A7K7VTU7"/>
<dbReference type="GO" id="GO:0005886">
    <property type="term" value="C:plasma membrane"/>
    <property type="evidence" value="ECO:0007669"/>
    <property type="project" value="InterPro"/>
</dbReference>